<accession>A0A4P6M1C2</accession>
<keyword evidence="1" id="KW-0472">Membrane</keyword>
<evidence type="ECO:0000313" key="3">
    <source>
        <dbReference type="Proteomes" id="UP000289794"/>
    </source>
</evidence>
<feature type="transmembrane region" description="Helical" evidence="1">
    <location>
        <begin position="67"/>
        <end position="85"/>
    </location>
</feature>
<keyword evidence="1" id="KW-1133">Transmembrane helix</keyword>
<keyword evidence="1" id="KW-0812">Transmembrane</keyword>
<evidence type="ECO:0000256" key="1">
    <source>
        <dbReference type="SAM" id="Phobius"/>
    </source>
</evidence>
<organism evidence="2 3">
    <name type="scientific">Blautia producta</name>
    <dbReference type="NCBI Taxonomy" id="33035"/>
    <lineage>
        <taxon>Bacteria</taxon>
        <taxon>Bacillati</taxon>
        <taxon>Bacillota</taxon>
        <taxon>Clostridia</taxon>
        <taxon>Lachnospirales</taxon>
        <taxon>Lachnospiraceae</taxon>
        <taxon>Blautia</taxon>
    </lineage>
</organism>
<evidence type="ECO:0000313" key="2">
    <source>
        <dbReference type="EMBL" id="QBE98379.1"/>
    </source>
</evidence>
<dbReference type="EMBL" id="CP035945">
    <property type="protein sequence ID" value="QBE98379.1"/>
    <property type="molecule type" value="Genomic_DNA"/>
</dbReference>
<dbReference type="Proteomes" id="UP000289794">
    <property type="component" value="Chromosome"/>
</dbReference>
<protein>
    <recommendedName>
        <fullName evidence="4">DUF3784 domain-containing protein</fullName>
    </recommendedName>
</protein>
<dbReference type="RefSeq" id="WP_130181825.1">
    <property type="nucleotide sequence ID" value="NZ_CP035945.1"/>
</dbReference>
<feature type="transmembrane region" description="Helical" evidence="1">
    <location>
        <begin position="6"/>
        <end position="24"/>
    </location>
</feature>
<proteinExistence type="predicted"/>
<evidence type="ECO:0008006" key="4">
    <source>
        <dbReference type="Google" id="ProtNLM"/>
    </source>
</evidence>
<gene>
    <name evidence="2" type="ORF">PMF13cell1_03945</name>
</gene>
<reference evidence="2 3" key="1">
    <citation type="submission" date="2019-01" db="EMBL/GenBank/DDBJ databases">
        <title>PMF-metabolizing Aryl O-demethylase.</title>
        <authorList>
            <person name="Kim M."/>
        </authorList>
    </citation>
    <scope>NUCLEOTIDE SEQUENCE [LARGE SCALE GENOMIC DNA]</scope>
    <source>
        <strain evidence="2 3">PMF1</strain>
    </source>
</reference>
<dbReference type="KEGG" id="bpro:PMF13cell1_03945"/>
<dbReference type="AlphaFoldDB" id="A0A4P6M1C2"/>
<name>A0A4P6M1C2_9FIRM</name>
<sequence length="88" mass="9541">MIGILIFGIMLVVWGMWAVVKGKLPFISRHHNVEKVSGHARVEGGAVLCVGIAIAAQYFIAMQPVTVVVIIFMICIIALVLEIALKVL</sequence>